<protein>
    <recommendedName>
        <fullName evidence="3">PD-(D/E)XK endonuclease-like domain-containing protein</fullName>
    </recommendedName>
</protein>
<organism evidence="1 2">
    <name type="scientific">Flavobacterium phage FpV4</name>
    <dbReference type="NCBI Taxonomy" id="1740108"/>
    <lineage>
        <taxon>Viruses</taxon>
        <taxon>Duplodnaviria</taxon>
        <taxon>Heunggongvirae</taxon>
        <taxon>Uroviricota</taxon>
        <taxon>Caudoviricetes</taxon>
        <taxon>Fipvunavirus</taxon>
        <taxon>Fipvunavirus Fpv4</taxon>
    </lineage>
</organism>
<dbReference type="Gene3D" id="3.90.320.10">
    <property type="match status" value="1"/>
</dbReference>
<accession>A0A141HR26</accession>
<keyword evidence="2" id="KW-1185">Reference proteome</keyword>
<reference evidence="1 2" key="1">
    <citation type="journal article" date="2016" name="PLoS ONE">
        <title>Comparative Genome Analysis Provides Insights into the Pathogenicity of Flavobacterium psychrophilum.</title>
        <authorList>
            <person name="Castillo D."/>
            <person name="Christiansen R.H."/>
            <person name="Dalsgaard I."/>
            <person name="Madsen L."/>
            <person name="Espejo R."/>
            <person name="Middelboe M."/>
        </authorList>
    </citation>
    <scope>NUCLEOTIDE SEQUENCE [LARGE SCALE GENOMIC DNA]</scope>
</reference>
<evidence type="ECO:0000313" key="2">
    <source>
        <dbReference type="Proteomes" id="UP000221857"/>
    </source>
</evidence>
<dbReference type="KEGG" id="vg:40069597"/>
<dbReference type="Proteomes" id="UP000221857">
    <property type="component" value="Segment"/>
</dbReference>
<proteinExistence type="predicted"/>
<dbReference type="GeneID" id="40069597"/>
<dbReference type="RefSeq" id="YP_009594080.1">
    <property type="nucleotide sequence ID" value="NC_041872.1"/>
</dbReference>
<dbReference type="EMBL" id="KT876724">
    <property type="protein sequence ID" value="ALN97137.1"/>
    <property type="molecule type" value="Genomic_DNA"/>
</dbReference>
<sequence length="236" mass="27761">MEQMIKNIKSNFEKLTFDENKHQYSVDSIKLKGSVSSKIDKFVEKVNFDEKAETKAIRLGISKESLLAQWEEEKNIACTTGNRVHLFGELYPFNRTMKPSCPQEVAVTKFWNDLPTHIVPACLELRMYHLQFMFAGTSDILLFDTINKTFIIADYKTNKDLFKNFKKKTLLAPFERLLDSPFNKYQIQLSFYQLLFEQTGYKVTSRKIVWLLKTGEYLMYDCENLTKELLQELNKE</sequence>
<dbReference type="InterPro" id="IPR011604">
    <property type="entry name" value="PDDEXK-like_dom_sf"/>
</dbReference>
<evidence type="ECO:0008006" key="3">
    <source>
        <dbReference type="Google" id="ProtNLM"/>
    </source>
</evidence>
<name>A0A141HR26_9CAUD</name>
<evidence type="ECO:0000313" key="1">
    <source>
        <dbReference type="EMBL" id="ALN97137.1"/>
    </source>
</evidence>